<accession>A0A914D219</accession>
<dbReference type="Proteomes" id="UP000887540">
    <property type="component" value="Unplaced"/>
</dbReference>
<proteinExistence type="predicted"/>
<keyword evidence="1" id="KW-0472">Membrane</keyword>
<feature type="transmembrane region" description="Helical" evidence="1">
    <location>
        <begin position="6"/>
        <end position="25"/>
    </location>
</feature>
<name>A0A914D219_9BILA</name>
<reference evidence="3" key="1">
    <citation type="submission" date="2022-11" db="UniProtKB">
        <authorList>
            <consortium name="WormBaseParasite"/>
        </authorList>
    </citation>
    <scope>IDENTIFICATION</scope>
</reference>
<evidence type="ECO:0000313" key="2">
    <source>
        <dbReference type="Proteomes" id="UP000887540"/>
    </source>
</evidence>
<sequence length="73" mass="8067">MEGAAWGGMIVLILFSLLVAVLLAVRRRARDGPVTQVRDAEFGQVPANDQEQMGVLGTAADLLNVVWRFMLRR</sequence>
<keyword evidence="1" id="KW-1133">Transmembrane helix</keyword>
<protein>
    <submittedName>
        <fullName evidence="3">Uncharacterized protein</fullName>
    </submittedName>
</protein>
<evidence type="ECO:0000256" key="1">
    <source>
        <dbReference type="SAM" id="Phobius"/>
    </source>
</evidence>
<evidence type="ECO:0000313" key="3">
    <source>
        <dbReference type="WBParaSite" id="ACRNAN_scaffold17250.g32053.t1"/>
    </source>
</evidence>
<organism evidence="2 3">
    <name type="scientific">Acrobeloides nanus</name>
    <dbReference type="NCBI Taxonomy" id="290746"/>
    <lineage>
        <taxon>Eukaryota</taxon>
        <taxon>Metazoa</taxon>
        <taxon>Ecdysozoa</taxon>
        <taxon>Nematoda</taxon>
        <taxon>Chromadorea</taxon>
        <taxon>Rhabditida</taxon>
        <taxon>Tylenchina</taxon>
        <taxon>Cephalobomorpha</taxon>
        <taxon>Cephaloboidea</taxon>
        <taxon>Cephalobidae</taxon>
        <taxon>Acrobeloides</taxon>
    </lineage>
</organism>
<keyword evidence="2" id="KW-1185">Reference proteome</keyword>
<dbReference type="AlphaFoldDB" id="A0A914D219"/>
<keyword evidence="1" id="KW-0812">Transmembrane</keyword>
<dbReference type="WBParaSite" id="ACRNAN_scaffold17250.g32053.t1">
    <property type="protein sequence ID" value="ACRNAN_scaffold17250.g32053.t1"/>
    <property type="gene ID" value="ACRNAN_scaffold17250.g32053"/>
</dbReference>